<name>A0A0F9S0P2_9ZZZZ</name>
<organism evidence="1">
    <name type="scientific">marine sediment metagenome</name>
    <dbReference type="NCBI Taxonomy" id="412755"/>
    <lineage>
        <taxon>unclassified sequences</taxon>
        <taxon>metagenomes</taxon>
        <taxon>ecological metagenomes</taxon>
    </lineage>
</organism>
<comment type="caution">
    <text evidence="1">The sequence shown here is derived from an EMBL/GenBank/DDBJ whole genome shotgun (WGS) entry which is preliminary data.</text>
</comment>
<accession>A0A0F9S0P2</accession>
<sequence>MKNTIKERIAVLETKMDDFSKKISNHCSAHLIDRIIQSITL</sequence>
<gene>
    <name evidence="1" type="ORF">LCGC14_0910330</name>
</gene>
<dbReference type="EMBL" id="LAZR01003018">
    <property type="protein sequence ID" value="KKN22923.1"/>
    <property type="molecule type" value="Genomic_DNA"/>
</dbReference>
<dbReference type="AlphaFoldDB" id="A0A0F9S0P2"/>
<protein>
    <submittedName>
        <fullName evidence="1">Uncharacterized protein</fullName>
    </submittedName>
</protein>
<reference evidence="1" key="1">
    <citation type="journal article" date="2015" name="Nature">
        <title>Complex archaea that bridge the gap between prokaryotes and eukaryotes.</title>
        <authorList>
            <person name="Spang A."/>
            <person name="Saw J.H."/>
            <person name="Jorgensen S.L."/>
            <person name="Zaremba-Niedzwiedzka K."/>
            <person name="Martijn J."/>
            <person name="Lind A.E."/>
            <person name="van Eijk R."/>
            <person name="Schleper C."/>
            <person name="Guy L."/>
            <person name="Ettema T.J."/>
        </authorList>
    </citation>
    <scope>NUCLEOTIDE SEQUENCE</scope>
</reference>
<evidence type="ECO:0000313" key="1">
    <source>
        <dbReference type="EMBL" id="KKN22923.1"/>
    </source>
</evidence>
<feature type="non-terminal residue" evidence="1">
    <location>
        <position position="41"/>
    </location>
</feature>
<proteinExistence type="predicted"/>